<proteinExistence type="predicted"/>
<dbReference type="AlphaFoldDB" id="A0A9N9NPL3"/>
<gene>
    <name evidence="2" type="ORF">DERYTH_LOCUS16522</name>
</gene>
<evidence type="ECO:0000313" key="3">
    <source>
        <dbReference type="Proteomes" id="UP000789405"/>
    </source>
</evidence>
<feature type="region of interest" description="Disordered" evidence="1">
    <location>
        <begin position="1"/>
        <end position="24"/>
    </location>
</feature>
<reference evidence="2" key="1">
    <citation type="submission" date="2021-06" db="EMBL/GenBank/DDBJ databases">
        <authorList>
            <person name="Kallberg Y."/>
            <person name="Tangrot J."/>
            <person name="Rosling A."/>
        </authorList>
    </citation>
    <scope>NUCLEOTIDE SEQUENCE</scope>
    <source>
        <strain evidence="2">MA453B</strain>
    </source>
</reference>
<comment type="caution">
    <text evidence="2">The sequence shown here is derived from an EMBL/GenBank/DDBJ whole genome shotgun (WGS) entry which is preliminary data.</text>
</comment>
<name>A0A9N9NPL3_9GLOM</name>
<accession>A0A9N9NPL3</accession>
<protein>
    <submittedName>
        <fullName evidence="2">13210_t:CDS:1</fullName>
    </submittedName>
</protein>
<sequence length="57" mass="6845">MTDQHENKRYLLGPKFNPTRDKGFLRGPSIRDIVEEIRDLKRKFDENNGEKQNKDKK</sequence>
<evidence type="ECO:0000313" key="2">
    <source>
        <dbReference type="EMBL" id="CAG8747011.1"/>
    </source>
</evidence>
<evidence type="ECO:0000256" key="1">
    <source>
        <dbReference type="SAM" id="MobiDB-lite"/>
    </source>
</evidence>
<organism evidence="2 3">
    <name type="scientific">Dentiscutata erythropus</name>
    <dbReference type="NCBI Taxonomy" id="1348616"/>
    <lineage>
        <taxon>Eukaryota</taxon>
        <taxon>Fungi</taxon>
        <taxon>Fungi incertae sedis</taxon>
        <taxon>Mucoromycota</taxon>
        <taxon>Glomeromycotina</taxon>
        <taxon>Glomeromycetes</taxon>
        <taxon>Diversisporales</taxon>
        <taxon>Gigasporaceae</taxon>
        <taxon>Dentiscutata</taxon>
    </lineage>
</organism>
<keyword evidence="3" id="KW-1185">Reference proteome</keyword>
<dbReference type="Proteomes" id="UP000789405">
    <property type="component" value="Unassembled WGS sequence"/>
</dbReference>
<dbReference type="EMBL" id="CAJVPY010014512">
    <property type="protein sequence ID" value="CAG8747011.1"/>
    <property type="molecule type" value="Genomic_DNA"/>
</dbReference>